<keyword evidence="6" id="KW-0408">Iron</keyword>
<evidence type="ECO:0000313" key="7">
    <source>
        <dbReference type="EMBL" id="CUL01190.1"/>
    </source>
</evidence>
<evidence type="ECO:0000256" key="2">
    <source>
        <dbReference type="ARBA" id="ARBA00009303"/>
    </source>
</evidence>
<dbReference type="EMBL" id="LN881726">
    <property type="protein sequence ID" value="CUL01190.1"/>
    <property type="molecule type" value="Genomic_DNA"/>
</dbReference>
<dbReference type="KEGG" id="vg:26636680"/>
<dbReference type="CDD" id="cd01049">
    <property type="entry name" value="RNRR2"/>
    <property type="match status" value="1"/>
</dbReference>
<evidence type="ECO:0000313" key="8">
    <source>
        <dbReference type="Proteomes" id="UP000202484"/>
    </source>
</evidence>
<evidence type="ECO:0000256" key="4">
    <source>
        <dbReference type="ARBA" id="ARBA00022723"/>
    </source>
</evidence>
<dbReference type="GeneID" id="26636680"/>
<dbReference type="GO" id="GO:0004748">
    <property type="term" value="F:ribonucleoside-diphosphate reductase activity, thioredoxin disulfide as acceptor"/>
    <property type="evidence" value="ECO:0007669"/>
    <property type="project" value="UniProtKB-EC"/>
</dbReference>
<dbReference type="InterPro" id="IPR030475">
    <property type="entry name" value="RNR_small_AS"/>
</dbReference>
<dbReference type="Gene3D" id="1.10.620.20">
    <property type="entry name" value="Ribonucleotide Reductase, subunit A"/>
    <property type="match status" value="1"/>
</dbReference>
<keyword evidence="4" id="KW-0479">Metal-binding</keyword>
<dbReference type="GO" id="GO:0009263">
    <property type="term" value="P:deoxyribonucleotide biosynthetic process"/>
    <property type="evidence" value="ECO:0007669"/>
    <property type="project" value="InterPro"/>
</dbReference>
<dbReference type="Proteomes" id="UP000202484">
    <property type="component" value="Segment"/>
</dbReference>
<dbReference type="OrthoDB" id="4477at10239"/>
<keyword evidence="8" id="KW-1185">Reference proteome</keyword>
<dbReference type="InterPro" id="IPR000358">
    <property type="entry name" value="RNR_small_fam"/>
</dbReference>
<reference evidence="7 8" key="1">
    <citation type="journal article" date="2015" name="Genome Announc.">
        <title>Draft Genome Sequences of 14 Escherichia coli Phages Isolated from Cattle Slurry.</title>
        <authorList>
            <person name="Smith R."/>
            <person name="O'Hara M."/>
            <person name="Hobman J.L."/>
            <person name="Millard A.D."/>
        </authorList>
    </citation>
    <scope>NUCLEOTIDE SEQUENCE [LARGE SCALE GENOMIC DNA]</scope>
</reference>
<protein>
    <recommendedName>
        <fullName evidence="3">ribonucleoside-diphosphate reductase</fullName>
        <ecNumber evidence="3">1.17.4.1</ecNumber>
    </recommendedName>
</protein>
<evidence type="ECO:0000256" key="5">
    <source>
        <dbReference type="ARBA" id="ARBA00023002"/>
    </source>
</evidence>
<dbReference type="SUPFAM" id="SSF47240">
    <property type="entry name" value="Ferritin-like"/>
    <property type="match status" value="1"/>
</dbReference>
<evidence type="ECO:0000256" key="6">
    <source>
        <dbReference type="ARBA" id="ARBA00023004"/>
    </source>
</evidence>
<keyword evidence="5" id="KW-0560">Oxidoreductase</keyword>
<comment type="similarity">
    <text evidence="2">Belongs to the ribonucleoside diphosphate reductase small chain family.</text>
</comment>
<dbReference type="InterPro" id="IPR012348">
    <property type="entry name" value="RNR-like"/>
</dbReference>
<dbReference type="InterPro" id="IPR033909">
    <property type="entry name" value="RNR_small"/>
</dbReference>
<dbReference type="InterPro" id="IPR009078">
    <property type="entry name" value="Ferritin-like_SF"/>
</dbReference>
<dbReference type="RefSeq" id="YP_009210147.1">
    <property type="nucleotide sequence ID" value="NC_028927.1"/>
</dbReference>
<proteinExistence type="inferred from homology"/>
<dbReference type="NCBIfam" id="NF006576">
    <property type="entry name" value="PRK09101.1"/>
    <property type="match status" value="1"/>
</dbReference>
<dbReference type="PANTHER" id="PTHR23409">
    <property type="entry name" value="RIBONUCLEOSIDE-DIPHOSPHATE REDUCTASE SMALL CHAIN"/>
    <property type="match status" value="1"/>
</dbReference>
<dbReference type="EC" id="1.17.4.1" evidence="3"/>
<dbReference type="PANTHER" id="PTHR23409:SF18">
    <property type="entry name" value="RIBONUCLEOSIDE-DIPHOSPHATE REDUCTASE SUBUNIT M2"/>
    <property type="match status" value="1"/>
</dbReference>
<accession>A0A0M7Q7V4</accession>
<evidence type="ECO:0000256" key="1">
    <source>
        <dbReference type="ARBA" id="ARBA00001962"/>
    </source>
</evidence>
<dbReference type="GO" id="GO:0046872">
    <property type="term" value="F:metal ion binding"/>
    <property type="evidence" value="ECO:0007669"/>
    <property type="project" value="UniProtKB-KW"/>
</dbReference>
<dbReference type="PROSITE" id="PS00368">
    <property type="entry name" value="RIBORED_SMALL"/>
    <property type="match status" value="1"/>
</dbReference>
<dbReference type="UniPathway" id="UPA00326"/>
<sequence>MSTVFNTSPVNILTEPMFFGSGLGLARYDIQRHRVFEELIEKSLSFFWRPEEVNLMMDAAQFNKLPQYQQDIFTNNLKYQSLLDSIQGRAPSAVLMSLISDPSLDTWVATWTFSETIHSRSYTHIMRNLYTDPSKVFDEIVLDEAIMKRAESIGRYYDDVLIKTRYWENAKADIEYQKEINADEDDIKDAIEHEMYWKRELMRSLYLCLHVINALEAIRFYVSFACTFNFHKNMEIMEGNAKIMKFIARDEQLHLKGTQYIIRQLQLGTDGDEWVKIAKECEQEAVDIFMEVNRQEKDWAVHLFKDGDVPGLNTNSMWSFIDYLTVSRMKQCGLPCPITDAPVKHPYPWIREYLNSDNVQSAPQEVELSSYLVAQIDNDVDDKVMMSFKKYF</sequence>
<comment type="cofactor">
    <cofactor evidence="1">
        <name>Fe cation</name>
        <dbReference type="ChEBI" id="CHEBI:24875"/>
    </cofactor>
</comment>
<organism evidence="7 8">
    <name type="scientific">Escherichia phage slur02</name>
    <dbReference type="NCBI Taxonomy" id="1720494"/>
    <lineage>
        <taxon>Viruses</taxon>
        <taxon>Duplodnaviria</taxon>
        <taxon>Heunggongvirae</taxon>
        <taxon>Uroviricota</taxon>
        <taxon>Caudoviricetes</taxon>
        <taxon>Pantevenvirales</taxon>
        <taxon>Straboviridae</taxon>
        <taxon>Tevenvirinae</taxon>
        <taxon>Tequatrovirus</taxon>
        <taxon>Tequatrovirus slur02</taxon>
    </lineage>
</organism>
<evidence type="ECO:0000256" key="3">
    <source>
        <dbReference type="ARBA" id="ARBA00012274"/>
    </source>
</evidence>
<name>A0A0M7Q7V4_9CAUD</name>
<dbReference type="Pfam" id="PF00268">
    <property type="entry name" value="Ribonuc_red_sm"/>
    <property type="match status" value="1"/>
</dbReference>